<evidence type="ECO:0000313" key="12">
    <source>
        <dbReference type="EMBL" id="TNY21076.1"/>
    </source>
</evidence>
<dbReference type="GO" id="GO:0005681">
    <property type="term" value="C:spliceosomal complex"/>
    <property type="evidence" value="ECO:0007669"/>
    <property type="project" value="UniProtKB-UniRule"/>
</dbReference>
<dbReference type="CDD" id="cd01723">
    <property type="entry name" value="LSm4"/>
    <property type="match status" value="1"/>
</dbReference>
<comment type="subcellular location">
    <subcellularLocation>
        <location evidence="1 9">Nucleus</location>
    </subcellularLocation>
</comment>
<dbReference type="PROSITE" id="PS52002">
    <property type="entry name" value="SM"/>
    <property type="match status" value="1"/>
</dbReference>
<dbReference type="InterPro" id="IPR047575">
    <property type="entry name" value="Sm"/>
</dbReference>
<dbReference type="InterPro" id="IPR034101">
    <property type="entry name" value="Lsm4"/>
</dbReference>
<evidence type="ECO:0000259" key="11">
    <source>
        <dbReference type="PROSITE" id="PS52002"/>
    </source>
</evidence>
<proteinExistence type="inferred from homology"/>
<evidence type="ECO:0000256" key="4">
    <source>
        <dbReference type="ARBA" id="ARBA00022728"/>
    </source>
</evidence>
<keyword evidence="5 9" id="KW-0694">RNA-binding</keyword>
<organism evidence="12 13">
    <name type="scientific">Rhodotorula diobovata</name>
    <dbReference type="NCBI Taxonomy" id="5288"/>
    <lineage>
        <taxon>Eukaryota</taxon>
        <taxon>Fungi</taxon>
        <taxon>Dikarya</taxon>
        <taxon>Basidiomycota</taxon>
        <taxon>Pucciniomycotina</taxon>
        <taxon>Microbotryomycetes</taxon>
        <taxon>Sporidiobolales</taxon>
        <taxon>Sporidiobolaceae</taxon>
        <taxon>Rhodotorula</taxon>
    </lineage>
</organism>
<accession>A0A5C5FXL5</accession>
<dbReference type="PANTHER" id="PTHR23338">
    <property type="entry name" value="SMALL NUCLEAR RIBONUCLEOPROTEIN SM"/>
    <property type="match status" value="1"/>
</dbReference>
<feature type="domain" description="Sm" evidence="11">
    <location>
        <begin position="2"/>
        <end position="75"/>
    </location>
</feature>
<dbReference type="InterPro" id="IPR010920">
    <property type="entry name" value="LSM_dom_sf"/>
</dbReference>
<evidence type="ECO:0000256" key="3">
    <source>
        <dbReference type="ARBA" id="ARBA00022664"/>
    </source>
</evidence>
<evidence type="ECO:0000256" key="2">
    <source>
        <dbReference type="ARBA" id="ARBA00006850"/>
    </source>
</evidence>
<dbReference type="GO" id="GO:0097525">
    <property type="term" value="C:spliceosomal snRNP complex"/>
    <property type="evidence" value="ECO:0007669"/>
    <property type="project" value="UniProtKB-ARBA"/>
</dbReference>
<comment type="function">
    <text evidence="9">Binds specifically to the 3'-terminal U-tract of U6 snRNA.</text>
</comment>
<reference evidence="12 13" key="1">
    <citation type="submission" date="2019-03" db="EMBL/GenBank/DDBJ databases">
        <title>Rhodosporidium diobovatum UCD-FST 08-225 genome sequencing, assembly, and annotation.</title>
        <authorList>
            <person name="Fakankun I.U."/>
            <person name="Fristensky B."/>
            <person name="Levin D.B."/>
        </authorList>
    </citation>
    <scope>NUCLEOTIDE SEQUENCE [LARGE SCALE GENOMIC DNA]</scope>
    <source>
        <strain evidence="12 13">UCD-FST 08-225</strain>
    </source>
</reference>
<evidence type="ECO:0000256" key="9">
    <source>
        <dbReference type="RuleBase" id="RU365049"/>
    </source>
</evidence>
<comment type="similarity">
    <text evidence="2 9">Belongs to the snRNP Sm proteins family.</text>
</comment>
<keyword evidence="3 9" id="KW-0507">mRNA processing</keyword>
<dbReference type="GO" id="GO:0000398">
    <property type="term" value="P:mRNA splicing, via spliceosome"/>
    <property type="evidence" value="ECO:0007669"/>
    <property type="project" value="InterPro"/>
</dbReference>
<evidence type="ECO:0000313" key="13">
    <source>
        <dbReference type="Proteomes" id="UP000311382"/>
    </source>
</evidence>
<dbReference type="Proteomes" id="UP000311382">
    <property type="component" value="Unassembled WGS sequence"/>
</dbReference>
<keyword evidence="8 9" id="KW-0687">Ribonucleoprotein</keyword>
<keyword evidence="4 9" id="KW-0747">Spliceosome</keyword>
<dbReference type="InterPro" id="IPR001163">
    <property type="entry name" value="Sm_dom_euk/arc"/>
</dbReference>
<feature type="region of interest" description="Disordered" evidence="10">
    <location>
        <begin position="67"/>
        <end position="142"/>
    </location>
</feature>
<dbReference type="SUPFAM" id="SSF50182">
    <property type="entry name" value="Sm-like ribonucleoproteins"/>
    <property type="match status" value="1"/>
</dbReference>
<feature type="compositionally biased region" description="Gly residues" evidence="10">
    <location>
        <begin position="114"/>
        <end position="142"/>
    </location>
</feature>
<evidence type="ECO:0000256" key="5">
    <source>
        <dbReference type="ARBA" id="ARBA00022884"/>
    </source>
</evidence>
<dbReference type="Gene3D" id="2.30.30.100">
    <property type="match status" value="1"/>
</dbReference>
<dbReference type="STRING" id="5288.A0A5C5FXL5"/>
<keyword evidence="6 9" id="KW-0508">mRNA splicing</keyword>
<comment type="caution">
    <text evidence="12">The sequence shown here is derived from an EMBL/GenBank/DDBJ whole genome shotgun (WGS) entry which is preliminary data.</text>
</comment>
<sequence length="142" mass="14581">MLPLALLHAAQNKPMLVELKNGETFNGHLIACDNFMNLTLKEVYQTSAEGDRFWKLPEAYVRGNNLVDQVKEQEEEQRRRGGQGGRGGRMGGGMGGGVRGGMGGRGRGADRGGRGCGRGGGPGRGGARGGRGGAVGGGAGGM</sequence>
<evidence type="ECO:0000256" key="8">
    <source>
        <dbReference type="ARBA" id="ARBA00023274"/>
    </source>
</evidence>
<protein>
    <recommendedName>
        <fullName evidence="9">LSM complex subunit LSM4</fullName>
    </recommendedName>
</protein>
<dbReference type="AlphaFoldDB" id="A0A5C5FXL5"/>
<dbReference type="GO" id="GO:0003723">
    <property type="term" value="F:RNA binding"/>
    <property type="evidence" value="ECO:0007669"/>
    <property type="project" value="UniProtKB-KW"/>
</dbReference>
<evidence type="ECO:0000256" key="6">
    <source>
        <dbReference type="ARBA" id="ARBA00023187"/>
    </source>
</evidence>
<dbReference type="GO" id="GO:0000956">
    <property type="term" value="P:nuclear-transcribed mRNA catabolic process"/>
    <property type="evidence" value="ECO:0007669"/>
    <property type="project" value="UniProtKB-UniRule"/>
</dbReference>
<name>A0A5C5FXL5_9BASI</name>
<evidence type="ECO:0000256" key="10">
    <source>
        <dbReference type="SAM" id="MobiDB-lite"/>
    </source>
</evidence>
<keyword evidence="7 9" id="KW-0539">Nucleus</keyword>
<feature type="compositionally biased region" description="Gly residues" evidence="10">
    <location>
        <begin position="82"/>
        <end position="106"/>
    </location>
</feature>
<keyword evidence="13" id="KW-1185">Reference proteome</keyword>
<evidence type="ECO:0000256" key="1">
    <source>
        <dbReference type="ARBA" id="ARBA00004123"/>
    </source>
</evidence>
<dbReference type="OrthoDB" id="747253at2759"/>
<comment type="subunit">
    <text evidence="9">LSm subunits form a heteromer with a doughnut shape.</text>
</comment>
<dbReference type="EMBL" id="SOZI01000051">
    <property type="protein sequence ID" value="TNY21076.1"/>
    <property type="molecule type" value="Genomic_DNA"/>
</dbReference>
<dbReference type="InterPro" id="IPR027141">
    <property type="entry name" value="LSm4/Sm_D1/D3"/>
</dbReference>
<evidence type="ECO:0000256" key="7">
    <source>
        <dbReference type="ARBA" id="ARBA00023242"/>
    </source>
</evidence>
<dbReference type="SMART" id="SM00651">
    <property type="entry name" value="Sm"/>
    <property type="match status" value="1"/>
</dbReference>
<gene>
    <name evidence="9" type="primary">LSM4</name>
    <name evidence="12" type="ORF">DMC30DRAFT_411476</name>
</gene>
<dbReference type="Pfam" id="PF01423">
    <property type="entry name" value="LSM"/>
    <property type="match status" value="1"/>
</dbReference>
<feature type="compositionally biased region" description="Basic and acidic residues" evidence="10">
    <location>
        <begin position="69"/>
        <end position="79"/>
    </location>
</feature>